<comment type="similarity">
    <text evidence="1">Belongs to the sulfatase family.</text>
</comment>
<accession>A0A075HUL9</accession>
<proteinExistence type="inferred from homology"/>
<sequence length="377" mass="44037">MLSLYNVIIIMIDGGRYDRSINSDFYKKLKEKSSFFSQPITYAPHTIAAMHAVFSGCYGIRTGTDSYWSTYKFKKNQFKTITEYLHDQNYYTSADIVSEIVIPKQGFDEFQIHDEEKDDLTLRHLELIEKTHANNKNKNFFLYLQFSDIHTGISNEVLQVYDNFSEEYFQNKKLNKKRYDELFKKSEFYLDKILEKINSLGLEKNSVILVMSDHGISVGEKIGERAYGAFCYDYTLRTFAYFIIPGFSPLEISQQVRTVDFMPSILELLHIPLDKNYSELDGESLLPLIKGQNVSENIAYSETGNPLEEKKPPKTPNIKSVRTSKWKLIINEHDNSKELYDLENDPDENENLIDKNLEIQETLWKRFLEIQSTKVNN</sequence>
<dbReference type="PANTHER" id="PTHR42693:SF33">
    <property type="entry name" value="ARYLSULFATASE"/>
    <property type="match status" value="1"/>
</dbReference>
<dbReference type="SUPFAM" id="SSF53649">
    <property type="entry name" value="Alkaline phosphatase-like"/>
    <property type="match status" value="1"/>
</dbReference>
<evidence type="ECO:0000259" key="2">
    <source>
        <dbReference type="Pfam" id="PF00884"/>
    </source>
</evidence>
<dbReference type="Gene3D" id="3.40.720.10">
    <property type="entry name" value="Alkaline Phosphatase, subunit A"/>
    <property type="match status" value="1"/>
</dbReference>
<dbReference type="EMBL" id="KF901102">
    <property type="protein sequence ID" value="AIF18117.1"/>
    <property type="molecule type" value="Genomic_DNA"/>
</dbReference>
<evidence type="ECO:0000256" key="1">
    <source>
        <dbReference type="ARBA" id="ARBA00008779"/>
    </source>
</evidence>
<organism evidence="3">
    <name type="scientific">uncultured marine thaumarchaeote KM3_82_A11</name>
    <dbReference type="NCBI Taxonomy" id="1456301"/>
    <lineage>
        <taxon>Archaea</taxon>
        <taxon>Nitrososphaerota</taxon>
        <taxon>environmental samples</taxon>
    </lineage>
</organism>
<dbReference type="Gene3D" id="3.30.1120.10">
    <property type="match status" value="1"/>
</dbReference>
<protein>
    <submittedName>
        <fullName evidence="3">Sulfatase</fullName>
    </submittedName>
</protein>
<dbReference type="PANTHER" id="PTHR42693">
    <property type="entry name" value="ARYLSULFATASE FAMILY MEMBER"/>
    <property type="match status" value="1"/>
</dbReference>
<evidence type="ECO:0000313" key="3">
    <source>
        <dbReference type="EMBL" id="AIF18117.1"/>
    </source>
</evidence>
<dbReference type="AlphaFoldDB" id="A0A075HUL9"/>
<reference evidence="3" key="1">
    <citation type="journal article" date="2014" name="Genome Biol. Evol.">
        <title>Pangenome evidence for extensive interdomain horizontal transfer affecting lineage core and shell genes in uncultured planktonic thaumarchaeota and euryarchaeota.</title>
        <authorList>
            <person name="Deschamps P."/>
            <person name="Zivanovic Y."/>
            <person name="Moreira D."/>
            <person name="Rodriguez-Valera F."/>
            <person name="Lopez-Garcia P."/>
        </authorList>
    </citation>
    <scope>NUCLEOTIDE SEQUENCE</scope>
</reference>
<dbReference type="Pfam" id="PF00884">
    <property type="entry name" value="Sulfatase"/>
    <property type="match status" value="1"/>
</dbReference>
<dbReference type="GO" id="GO:0004065">
    <property type="term" value="F:arylsulfatase activity"/>
    <property type="evidence" value="ECO:0007669"/>
    <property type="project" value="TreeGrafter"/>
</dbReference>
<dbReference type="InterPro" id="IPR017850">
    <property type="entry name" value="Alkaline_phosphatase_core_sf"/>
</dbReference>
<dbReference type="InterPro" id="IPR050738">
    <property type="entry name" value="Sulfatase"/>
</dbReference>
<name>A0A075HUL9_9ARCH</name>
<feature type="domain" description="Sulfatase N-terminal" evidence="2">
    <location>
        <begin position="6"/>
        <end position="271"/>
    </location>
</feature>
<dbReference type="InterPro" id="IPR000917">
    <property type="entry name" value="Sulfatase_N"/>
</dbReference>